<feature type="transmembrane region" description="Helical" evidence="10">
    <location>
        <begin position="404"/>
        <end position="425"/>
    </location>
</feature>
<comment type="subcellular location">
    <subcellularLocation>
        <location evidence="1">Cell membrane</location>
        <topology evidence="1">Multi-pass membrane protein</topology>
    </subcellularLocation>
</comment>
<evidence type="ECO:0000256" key="5">
    <source>
        <dbReference type="ARBA" id="ARBA00022692"/>
    </source>
</evidence>
<reference evidence="11 12" key="1">
    <citation type="submission" date="2019-03" db="EMBL/GenBank/DDBJ databases">
        <title>Genomic Encyclopedia of Type Strains, Phase IV (KMG-IV): sequencing the most valuable type-strain genomes for metagenomic binning, comparative biology and taxonomic classification.</title>
        <authorList>
            <person name="Goeker M."/>
        </authorList>
    </citation>
    <scope>NUCLEOTIDE SEQUENCE [LARGE SCALE GENOMIC DNA]</scope>
    <source>
        <strain evidence="11 12">DSM 23802</strain>
    </source>
</reference>
<feature type="transmembrane region" description="Helical" evidence="10">
    <location>
        <begin position="157"/>
        <end position="176"/>
    </location>
</feature>
<evidence type="ECO:0000256" key="6">
    <source>
        <dbReference type="ARBA" id="ARBA00022958"/>
    </source>
</evidence>
<dbReference type="InterPro" id="IPR004772">
    <property type="entry name" value="TrkH"/>
</dbReference>
<feature type="transmembrane region" description="Helical" evidence="10">
    <location>
        <begin position="228"/>
        <end position="245"/>
    </location>
</feature>
<dbReference type="AlphaFoldDB" id="A0A4R3KCE9"/>
<gene>
    <name evidence="11" type="ORF">EDD72_1169</name>
</gene>
<feature type="transmembrane region" description="Helical" evidence="10">
    <location>
        <begin position="188"/>
        <end position="207"/>
    </location>
</feature>
<evidence type="ECO:0000256" key="3">
    <source>
        <dbReference type="ARBA" id="ARBA00022475"/>
    </source>
</evidence>
<dbReference type="GO" id="GO:0015379">
    <property type="term" value="F:potassium:chloride symporter activity"/>
    <property type="evidence" value="ECO:0007669"/>
    <property type="project" value="InterPro"/>
</dbReference>
<dbReference type="GO" id="GO:0005886">
    <property type="term" value="C:plasma membrane"/>
    <property type="evidence" value="ECO:0007669"/>
    <property type="project" value="UniProtKB-SubCell"/>
</dbReference>
<protein>
    <submittedName>
        <fullName evidence="11">Trk system potassium uptake protein TrkH</fullName>
    </submittedName>
</protein>
<evidence type="ECO:0000313" key="12">
    <source>
        <dbReference type="Proteomes" id="UP000295788"/>
    </source>
</evidence>
<keyword evidence="8" id="KW-0406">Ion transport</keyword>
<keyword evidence="9 10" id="KW-0472">Membrane</keyword>
<keyword evidence="4" id="KW-0633">Potassium transport</keyword>
<keyword evidence="5 10" id="KW-0812">Transmembrane</keyword>
<evidence type="ECO:0000256" key="2">
    <source>
        <dbReference type="ARBA" id="ARBA00022448"/>
    </source>
</evidence>
<dbReference type="EMBL" id="SMAB01000016">
    <property type="protein sequence ID" value="TCS80589.1"/>
    <property type="molecule type" value="Genomic_DNA"/>
</dbReference>
<keyword evidence="2" id="KW-0813">Transport</keyword>
<organism evidence="11 12">
    <name type="scientific">Tepidibacillus fermentans</name>
    <dbReference type="NCBI Taxonomy" id="1281767"/>
    <lineage>
        <taxon>Bacteria</taxon>
        <taxon>Bacillati</taxon>
        <taxon>Bacillota</taxon>
        <taxon>Bacilli</taxon>
        <taxon>Bacillales</taxon>
        <taxon>Bacillaceae</taxon>
        <taxon>Tepidibacillus</taxon>
    </lineage>
</organism>
<evidence type="ECO:0000256" key="7">
    <source>
        <dbReference type="ARBA" id="ARBA00022989"/>
    </source>
</evidence>
<evidence type="ECO:0000256" key="10">
    <source>
        <dbReference type="SAM" id="Phobius"/>
    </source>
</evidence>
<dbReference type="OrthoDB" id="9810952at2"/>
<evidence type="ECO:0000256" key="8">
    <source>
        <dbReference type="ARBA" id="ARBA00023065"/>
    </source>
</evidence>
<keyword evidence="3" id="KW-1003">Cell membrane</keyword>
<evidence type="ECO:0000256" key="4">
    <source>
        <dbReference type="ARBA" id="ARBA00022538"/>
    </source>
</evidence>
<feature type="transmembrane region" description="Helical" evidence="10">
    <location>
        <begin position="343"/>
        <end position="365"/>
    </location>
</feature>
<feature type="transmembrane region" description="Helical" evidence="10">
    <location>
        <begin position="73"/>
        <end position="97"/>
    </location>
</feature>
<dbReference type="RefSeq" id="WP_132769686.1">
    <property type="nucleotide sequence ID" value="NZ_SMAB01000016.1"/>
</dbReference>
<dbReference type="PANTHER" id="PTHR32024">
    <property type="entry name" value="TRK SYSTEM POTASSIUM UPTAKE PROTEIN TRKG-RELATED"/>
    <property type="match status" value="1"/>
</dbReference>
<dbReference type="Proteomes" id="UP000295788">
    <property type="component" value="Unassembled WGS sequence"/>
</dbReference>
<comment type="caution">
    <text evidence="11">The sequence shown here is derived from an EMBL/GenBank/DDBJ whole genome shotgun (WGS) entry which is preliminary data.</text>
</comment>
<evidence type="ECO:0000256" key="1">
    <source>
        <dbReference type="ARBA" id="ARBA00004651"/>
    </source>
</evidence>
<feature type="transmembrane region" description="Helical" evidence="10">
    <location>
        <begin position="290"/>
        <end position="322"/>
    </location>
</feature>
<accession>A0A4R3KCE9</accession>
<sequence>MKKGIQLSPPQILVIGFLSVILFGAILLSMPFSLERGVHLRFLDALFTATSAVTVTGLNVIDPGTTFNRFGEIIIMLLIQVGGIGFMAFAITIFVLLGKKIGLKQRLLMQEGSNQLQMAGVVRLALYILQITVGFELIGAILLALSWHQQFGWGEAFYLGIFHSIAAFNNAGFSLFTTSLMNDVGNPLVNFVITSLIIIGGLGFVVLMELWNKKFQFRRLSLHSKVTLTVNLILISFGTIITFLLEYGNSKTLGPLSIDNKLLASYFQTVTTRTAGFNTLDIGSLTQATLFIYILYMFIGAASGSTGGGIKVTTMAVLLGSVKSLLRGKRNMELFKRTLSVEQVLRSLTIIILSLGIVILSTLILDITERGVSFLNIVFEVVSAFGTVGLSMGITPHLSIIGRIVIITTMFVGKLGPLTIGYALARKEEKEYFRYPEEKMMIG</sequence>
<dbReference type="InterPro" id="IPR003445">
    <property type="entry name" value="Cat_transpt"/>
</dbReference>
<keyword evidence="6" id="KW-0630">Potassium</keyword>
<evidence type="ECO:0000256" key="9">
    <source>
        <dbReference type="ARBA" id="ARBA00023136"/>
    </source>
</evidence>
<keyword evidence="12" id="KW-1185">Reference proteome</keyword>
<dbReference type="PANTHER" id="PTHR32024:SF1">
    <property type="entry name" value="KTR SYSTEM POTASSIUM UPTAKE PROTEIN B"/>
    <property type="match status" value="1"/>
</dbReference>
<dbReference type="NCBIfam" id="TIGR00933">
    <property type="entry name" value="2a38"/>
    <property type="match status" value="1"/>
</dbReference>
<feature type="transmembrane region" description="Helical" evidence="10">
    <location>
        <begin position="12"/>
        <end position="34"/>
    </location>
</feature>
<name>A0A4R3KCE9_9BACI</name>
<evidence type="ECO:0000313" key="11">
    <source>
        <dbReference type="EMBL" id="TCS80589.1"/>
    </source>
</evidence>
<keyword evidence="7 10" id="KW-1133">Transmembrane helix</keyword>
<feature type="transmembrane region" description="Helical" evidence="10">
    <location>
        <begin position="124"/>
        <end position="145"/>
    </location>
</feature>
<proteinExistence type="predicted"/>
<feature type="transmembrane region" description="Helical" evidence="10">
    <location>
        <begin position="371"/>
        <end position="392"/>
    </location>
</feature>
<dbReference type="Pfam" id="PF02386">
    <property type="entry name" value="TrkH"/>
    <property type="match status" value="1"/>
</dbReference>